<keyword evidence="8 10" id="KW-0961">Cell wall biogenesis/degradation</keyword>
<keyword evidence="5 9" id="KW-0862">Zinc</keyword>
<evidence type="ECO:0000256" key="9">
    <source>
        <dbReference type="HAMAP-Rule" id="MF_01924"/>
    </source>
</evidence>
<dbReference type="Gene3D" id="3.30.1380.10">
    <property type="match status" value="1"/>
</dbReference>
<dbReference type="PANTHER" id="PTHR43126:SF2">
    <property type="entry name" value="D-ALANYL-D-ALANINE DIPEPTIDASE"/>
    <property type="match status" value="1"/>
</dbReference>
<evidence type="ECO:0000256" key="10">
    <source>
        <dbReference type="PIRNR" id="PIRNR026671"/>
    </source>
</evidence>
<dbReference type="EC" id="3.4.13.22" evidence="9 10"/>
<evidence type="ECO:0000256" key="2">
    <source>
        <dbReference type="ARBA" id="ARBA00022670"/>
    </source>
</evidence>
<dbReference type="HAMAP" id="MF_01924">
    <property type="entry name" value="A_A_dipeptidase"/>
    <property type="match status" value="1"/>
</dbReference>
<keyword evidence="6 9" id="KW-0224">Dipeptidase</keyword>
<sequence length="230" mass="26896">MRESTPAIRENNEPLIQIGAEHARIFIEPIYYHQKIPNSLQAIYLRQGVYERLTQALLLLSKNYSLILYDGYRPFQVQQFLFTSFSKQIAQRFPHFTEQEVVRETRKYIAFPSAEHAHLAPHLTGGAIDLTLGDLDGNALNLGTAFDEISEKSATCYFEQHPEEDWEACVHRRLLYNCMTMVGFTNYSEEWWHYDFNNVSWARRVDAQEANYGAVEAMIQDNEVKEFRFL</sequence>
<dbReference type="EMBL" id="CP067341">
    <property type="protein sequence ID" value="QQP14324.1"/>
    <property type="molecule type" value="Genomic_DNA"/>
</dbReference>
<comment type="cofactor">
    <cofactor evidence="9">
        <name>Zn(2+)</name>
        <dbReference type="ChEBI" id="CHEBI:29105"/>
    </cofactor>
    <text evidence="9">Binds 1 zinc ion per subunit.</text>
</comment>
<organism evidence="11 12">
    <name type="scientific">Lysinibacillus agricola</name>
    <dbReference type="NCBI Taxonomy" id="2590012"/>
    <lineage>
        <taxon>Bacteria</taxon>
        <taxon>Bacillati</taxon>
        <taxon>Bacillota</taxon>
        <taxon>Bacilli</taxon>
        <taxon>Bacillales</taxon>
        <taxon>Bacillaceae</taxon>
        <taxon>Lysinibacillus</taxon>
    </lineage>
</organism>
<dbReference type="CDD" id="cd14843">
    <property type="entry name" value="D-Ala-D-Ala_dipeptidase_like"/>
    <property type="match status" value="1"/>
</dbReference>
<keyword evidence="12" id="KW-1185">Reference proteome</keyword>
<protein>
    <recommendedName>
        <fullName evidence="9 10">D-alanyl-D-alanine dipeptidase</fullName>
        <shortName evidence="9 10">D-Ala-D-Ala dipeptidase</shortName>
        <ecNumber evidence="9 10">3.4.13.22</ecNumber>
    </recommendedName>
</protein>
<evidence type="ECO:0000256" key="7">
    <source>
        <dbReference type="ARBA" id="ARBA00023049"/>
    </source>
</evidence>
<evidence type="ECO:0000256" key="8">
    <source>
        <dbReference type="ARBA" id="ARBA00023316"/>
    </source>
</evidence>
<reference evidence="11 12" key="1">
    <citation type="submission" date="2020-01" db="EMBL/GenBank/DDBJ databases">
        <authorList>
            <person name="Liu G."/>
            <person name="Liu B."/>
        </authorList>
    </citation>
    <scope>NUCLEOTIDE SEQUENCE [LARGE SCALE GENOMIC DNA]</scope>
    <source>
        <strain evidence="11 12">FJAT-51161</strain>
    </source>
</reference>
<evidence type="ECO:0000256" key="5">
    <source>
        <dbReference type="ARBA" id="ARBA00022833"/>
    </source>
</evidence>
<proteinExistence type="inferred from homology"/>
<dbReference type="PIRSF" id="PIRSF026671">
    <property type="entry name" value="AA_dipeptidase"/>
    <property type="match status" value="1"/>
</dbReference>
<feature type="binding site" evidence="9">
    <location>
        <position position="193"/>
    </location>
    <ligand>
        <name>Zn(2+)</name>
        <dbReference type="ChEBI" id="CHEBI:29105"/>
        <note>catalytic</note>
    </ligand>
</feature>
<dbReference type="PANTHER" id="PTHR43126">
    <property type="entry name" value="D-ALANYL-D-ALANINE DIPEPTIDASE"/>
    <property type="match status" value="1"/>
</dbReference>
<dbReference type="Pfam" id="PF01427">
    <property type="entry name" value="Peptidase_M15"/>
    <property type="match status" value="1"/>
</dbReference>
<name>A0ABX7AWY4_9BACI</name>
<comment type="catalytic activity">
    <reaction evidence="1 9 10">
        <text>D-alanyl-D-alanine + H2O = 2 D-alanine</text>
        <dbReference type="Rhea" id="RHEA:20661"/>
        <dbReference type="ChEBI" id="CHEBI:15377"/>
        <dbReference type="ChEBI" id="CHEBI:57416"/>
        <dbReference type="ChEBI" id="CHEBI:57822"/>
        <dbReference type="EC" id="3.4.13.22"/>
    </reaction>
</comment>
<evidence type="ECO:0000313" key="12">
    <source>
        <dbReference type="Proteomes" id="UP000596049"/>
    </source>
</evidence>
<dbReference type="SUPFAM" id="SSF55166">
    <property type="entry name" value="Hedgehog/DD-peptidase"/>
    <property type="match status" value="1"/>
</dbReference>
<keyword evidence="7 9" id="KW-0482">Metalloprotease</keyword>
<feature type="binding site" evidence="9">
    <location>
        <position position="122"/>
    </location>
    <ligand>
        <name>Zn(2+)</name>
        <dbReference type="ChEBI" id="CHEBI:29105"/>
        <note>catalytic</note>
    </ligand>
</feature>
<dbReference type="InterPro" id="IPR009045">
    <property type="entry name" value="Zn_M74/Hedgehog-like"/>
</dbReference>
<evidence type="ECO:0000256" key="3">
    <source>
        <dbReference type="ARBA" id="ARBA00022723"/>
    </source>
</evidence>
<gene>
    <name evidence="11" type="ORF">FJQ98_10070</name>
</gene>
<feature type="binding site" evidence="9">
    <location>
        <position position="129"/>
    </location>
    <ligand>
        <name>Zn(2+)</name>
        <dbReference type="ChEBI" id="CHEBI:29105"/>
        <note>catalytic</note>
    </ligand>
</feature>
<feature type="active site" description="Proton donor/acceptor" evidence="9">
    <location>
        <position position="190"/>
    </location>
</feature>
<evidence type="ECO:0000256" key="6">
    <source>
        <dbReference type="ARBA" id="ARBA00022997"/>
    </source>
</evidence>
<keyword evidence="2 9" id="KW-0645">Protease</keyword>
<keyword evidence="4 9" id="KW-0378">Hydrolase</keyword>
<comment type="function">
    <text evidence="9 10">Catalyzes hydrolysis of the D-alanyl-D-alanine dipeptide.</text>
</comment>
<comment type="similarity">
    <text evidence="9 10">Belongs to the peptidase M15D family.</text>
</comment>
<evidence type="ECO:0000313" key="11">
    <source>
        <dbReference type="EMBL" id="QQP14324.1"/>
    </source>
</evidence>
<feature type="site" description="Transition state stabilizer" evidence="9">
    <location>
        <position position="73"/>
    </location>
</feature>
<keyword evidence="3 9" id="KW-0479">Metal-binding</keyword>
<evidence type="ECO:0000256" key="1">
    <source>
        <dbReference type="ARBA" id="ARBA00001362"/>
    </source>
</evidence>
<dbReference type="InterPro" id="IPR000755">
    <property type="entry name" value="A_A_dipeptidase"/>
</dbReference>
<dbReference type="RefSeq" id="WP_082339598.1">
    <property type="nucleotide sequence ID" value="NZ_CP067341.1"/>
</dbReference>
<evidence type="ECO:0000256" key="4">
    <source>
        <dbReference type="ARBA" id="ARBA00022801"/>
    </source>
</evidence>
<dbReference type="Proteomes" id="UP000596049">
    <property type="component" value="Chromosome"/>
</dbReference>
<accession>A0ABX7AWY4</accession>